<dbReference type="Proteomes" id="UP000571554">
    <property type="component" value="Unassembled WGS sequence"/>
</dbReference>
<accession>A0A7W9U3Q3</accession>
<keyword evidence="3" id="KW-1185">Reference proteome</keyword>
<feature type="transmembrane region" description="Helical" evidence="1">
    <location>
        <begin position="32"/>
        <end position="51"/>
    </location>
</feature>
<protein>
    <submittedName>
        <fullName evidence="2">Uncharacterized protein</fullName>
    </submittedName>
</protein>
<keyword evidence="1" id="KW-1133">Transmembrane helix</keyword>
<organism evidence="2 3">
    <name type="scientific">Paraburkholderia bannensis</name>
    <dbReference type="NCBI Taxonomy" id="765414"/>
    <lineage>
        <taxon>Bacteria</taxon>
        <taxon>Pseudomonadati</taxon>
        <taxon>Pseudomonadota</taxon>
        <taxon>Betaproteobacteria</taxon>
        <taxon>Burkholderiales</taxon>
        <taxon>Burkholderiaceae</taxon>
        <taxon>Paraburkholderia</taxon>
    </lineage>
</organism>
<sequence>MSFREMLLALAVPVLLWFGLSRICDLLWHRPWIAGAVLCALILIASVLALVNTVRERRAAYKAGEELRQMRLCYPACHVKRLRGGDWFLTDRATGREYEIPREETADA</sequence>
<proteinExistence type="predicted"/>
<keyword evidence="1" id="KW-0472">Membrane</keyword>
<evidence type="ECO:0000256" key="1">
    <source>
        <dbReference type="SAM" id="Phobius"/>
    </source>
</evidence>
<evidence type="ECO:0000313" key="3">
    <source>
        <dbReference type="Proteomes" id="UP000571554"/>
    </source>
</evidence>
<name>A0A7W9U3Q3_9BURK</name>
<reference evidence="2 3" key="1">
    <citation type="submission" date="2020-08" db="EMBL/GenBank/DDBJ databases">
        <title>Above-ground endophytic microbial communities from plants in different locations in the United States.</title>
        <authorList>
            <person name="Frank C."/>
        </authorList>
    </citation>
    <scope>NUCLEOTIDE SEQUENCE [LARGE SCALE GENOMIC DNA]</scope>
    <source>
        <strain evidence="2 3">WP4_2_2</strain>
    </source>
</reference>
<keyword evidence="1" id="KW-0812">Transmembrane</keyword>
<dbReference type="EMBL" id="JACHBW010000027">
    <property type="protein sequence ID" value="MBB6106462.1"/>
    <property type="molecule type" value="Genomic_DNA"/>
</dbReference>
<gene>
    <name evidence="2" type="ORF">F4827_006337</name>
</gene>
<comment type="caution">
    <text evidence="2">The sequence shown here is derived from an EMBL/GenBank/DDBJ whole genome shotgun (WGS) entry which is preliminary data.</text>
</comment>
<dbReference type="AlphaFoldDB" id="A0A7W9U3Q3"/>
<evidence type="ECO:0000313" key="2">
    <source>
        <dbReference type="EMBL" id="MBB6106462.1"/>
    </source>
</evidence>
<dbReference type="RefSeq" id="WP_184124000.1">
    <property type="nucleotide sequence ID" value="NZ_JACHBW010000027.1"/>
</dbReference>